<dbReference type="KEGG" id="oxy:HCG48_01065"/>
<proteinExistence type="predicted"/>
<name>A0A6H1TTS7_9CYAN</name>
<accession>A0A6H1TTS7</accession>
<organism evidence="1 2">
    <name type="scientific">Oxynema aestuarii AP17</name>
    <dbReference type="NCBI Taxonomy" id="2064643"/>
    <lineage>
        <taxon>Bacteria</taxon>
        <taxon>Bacillati</taxon>
        <taxon>Cyanobacteriota</taxon>
        <taxon>Cyanophyceae</taxon>
        <taxon>Oscillatoriophycideae</taxon>
        <taxon>Oscillatoriales</taxon>
        <taxon>Oscillatoriaceae</taxon>
        <taxon>Oxynema</taxon>
        <taxon>Oxynema aestuarii</taxon>
    </lineage>
</organism>
<sequence>MERVFREDIPEGGDRLPYNVKGSQVKKRCTVTDIRQGSKQEIMTTGIPLRKSISRATPR</sequence>
<reference evidence="1 2" key="1">
    <citation type="submission" date="2020-04" db="EMBL/GenBank/DDBJ databases">
        <authorList>
            <person name="Basu S."/>
            <person name="Maruthanayagam V."/>
            <person name="Chakraborty S."/>
            <person name="Pramanik A."/>
            <person name="Mukherjee J."/>
            <person name="Brink B."/>
        </authorList>
    </citation>
    <scope>NUCLEOTIDE SEQUENCE [LARGE SCALE GENOMIC DNA]</scope>
    <source>
        <strain evidence="1 2">AP17</strain>
    </source>
</reference>
<evidence type="ECO:0000313" key="1">
    <source>
        <dbReference type="EMBL" id="QIZ69350.1"/>
    </source>
</evidence>
<evidence type="ECO:0000313" key="2">
    <source>
        <dbReference type="Proteomes" id="UP000500857"/>
    </source>
</evidence>
<dbReference type="EMBL" id="CP051167">
    <property type="protein sequence ID" value="QIZ69350.1"/>
    <property type="molecule type" value="Genomic_DNA"/>
</dbReference>
<protein>
    <submittedName>
        <fullName evidence="1">Uncharacterized protein</fullName>
    </submittedName>
</protein>
<dbReference type="RefSeq" id="WP_168567507.1">
    <property type="nucleotide sequence ID" value="NZ_CP051167.1"/>
</dbReference>
<keyword evidence="2" id="KW-1185">Reference proteome</keyword>
<gene>
    <name evidence="1" type="ORF">HCG48_01065</name>
</gene>
<dbReference type="AlphaFoldDB" id="A0A6H1TTS7"/>
<dbReference type="Proteomes" id="UP000500857">
    <property type="component" value="Chromosome"/>
</dbReference>